<dbReference type="Proteomes" id="UP000610459">
    <property type="component" value="Unassembled WGS sequence"/>
</dbReference>
<gene>
    <name evidence="1" type="ORF">IFT41_24740</name>
</gene>
<reference evidence="1 2" key="1">
    <citation type="journal article" date="2020" name="FEMS Microbiol. Ecol.">
        <title>Temporal dynamics of bacterial communities during seed development and maturation.</title>
        <authorList>
            <person name="Chesneau G."/>
            <person name="Torres-Cortes G."/>
            <person name="Briand M."/>
            <person name="Darrasse A."/>
            <person name="Preveaux A."/>
            <person name="Marais C."/>
            <person name="Jacques M.A."/>
            <person name="Shade A."/>
            <person name="Barret M."/>
        </authorList>
    </citation>
    <scope>NUCLEOTIDE SEQUENCE [LARGE SCALE GENOMIC DNA]</scope>
    <source>
        <strain evidence="1 2">CFBP13709</strain>
    </source>
</reference>
<sequence>EMKRELRYGGNVEWFLNDIAAVEMSDIDSGEFEIYGEDEAGREACTYIDITELAADAAQMIGELRDQLQAAEHLAELLGRQNLDTQRKLDALAAENAALSRYFSASAGAVEHWNSWADAEDKLASVPETPATDAYLNSVRAEGIHFAANRMMAAWESGFIDDTPAHVHDISGAVLSALEFLPSASSKEFKRDYADKVRSAIAAQLRAVKDGE</sequence>
<proteinExistence type="predicted"/>
<comment type="caution">
    <text evidence="1">The sequence shown here is derived from an EMBL/GenBank/DDBJ whole genome shotgun (WGS) entry which is preliminary data.</text>
</comment>
<keyword evidence="2" id="KW-1185">Reference proteome</keyword>
<evidence type="ECO:0000313" key="2">
    <source>
        <dbReference type="Proteomes" id="UP000610459"/>
    </source>
</evidence>
<accession>A0ACC5PXJ9</accession>
<feature type="non-terminal residue" evidence="1">
    <location>
        <position position="1"/>
    </location>
</feature>
<dbReference type="EMBL" id="JACYNR010000061">
    <property type="protein sequence ID" value="MBD8129307.1"/>
    <property type="molecule type" value="Genomic_DNA"/>
</dbReference>
<name>A0ACC5PXJ9_ENTAG</name>
<organism evidence="1 2">
    <name type="scientific">Enterobacter agglomerans</name>
    <name type="common">Erwinia herbicola</name>
    <name type="synonym">Pantoea agglomerans</name>
    <dbReference type="NCBI Taxonomy" id="549"/>
    <lineage>
        <taxon>Bacteria</taxon>
        <taxon>Pseudomonadati</taxon>
        <taxon>Pseudomonadota</taxon>
        <taxon>Gammaproteobacteria</taxon>
        <taxon>Enterobacterales</taxon>
        <taxon>Erwiniaceae</taxon>
        <taxon>Pantoea</taxon>
        <taxon>Pantoea agglomerans group</taxon>
    </lineage>
</organism>
<protein>
    <submittedName>
        <fullName evidence="1">Uncharacterized protein</fullName>
    </submittedName>
</protein>
<evidence type="ECO:0000313" key="1">
    <source>
        <dbReference type="EMBL" id="MBD8129307.1"/>
    </source>
</evidence>